<sequence>MEQEKEPSQQRPGRASCPECGTPRAADNTPSCTCGTRASDALRDARTAQAAAAEDFDPLRIRPYVELDGAAEPSGTPEAPGASAASGERPDGSASDPDATMTLRAVGAGADGGAGAGTGAGSRDGGTKAAPALPTP</sequence>
<proteinExistence type="predicted"/>
<feature type="region of interest" description="Disordered" evidence="1">
    <location>
        <begin position="65"/>
        <end position="136"/>
    </location>
</feature>
<comment type="caution">
    <text evidence="2">The sequence shown here is derived from an EMBL/GenBank/DDBJ whole genome shotgun (WGS) entry which is preliminary data.</text>
</comment>
<reference evidence="2 3" key="1">
    <citation type="submission" date="2020-01" db="EMBL/GenBank/DDBJ databases">
        <title>Insect and environment-associated Actinomycetes.</title>
        <authorList>
            <person name="Currrie C."/>
            <person name="Chevrette M."/>
            <person name="Carlson C."/>
            <person name="Stubbendieck R."/>
            <person name="Wendt-Pienkowski E."/>
        </authorList>
    </citation>
    <scope>NUCLEOTIDE SEQUENCE [LARGE SCALE GENOMIC DNA]</scope>
    <source>
        <strain evidence="2 3">SID14172</strain>
    </source>
</reference>
<protein>
    <submittedName>
        <fullName evidence="2">Peptidoglycan-binding protein</fullName>
    </submittedName>
</protein>
<dbReference type="AlphaFoldDB" id="A0A6N9UVB3"/>
<dbReference type="EMBL" id="JAAGMB010000833">
    <property type="protein sequence ID" value="NEB21751.1"/>
    <property type="molecule type" value="Genomic_DNA"/>
</dbReference>
<keyword evidence="3" id="KW-1185">Reference proteome</keyword>
<gene>
    <name evidence="2" type="ORF">G3I46_35540</name>
</gene>
<feature type="compositionally biased region" description="Gly residues" evidence="1">
    <location>
        <begin position="109"/>
        <end position="124"/>
    </location>
</feature>
<organism evidence="2 3">
    <name type="scientific">Streptomyces coelicoflavus</name>
    <dbReference type="NCBI Taxonomy" id="285562"/>
    <lineage>
        <taxon>Bacteria</taxon>
        <taxon>Bacillati</taxon>
        <taxon>Actinomycetota</taxon>
        <taxon>Actinomycetes</taxon>
        <taxon>Kitasatosporales</taxon>
        <taxon>Streptomycetaceae</taxon>
        <taxon>Streptomyces</taxon>
    </lineage>
</organism>
<evidence type="ECO:0000256" key="1">
    <source>
        <dbReference type="SAM" id="MobiDB-lite"/>
    </source>
</evidence>
<accession>A0A6N9UVB3</accession>
<evidence type="ECO:0000313" key="2">
    <source>
        <dbReference type="EMBL" id="NEB21751.1"/>
    </source>
</evidence>
<dbReference type="Proteomes" id="UP000469545">
    <property type="component" value="Unassembled WGS sequence"/>
</dbReference>
<feature type="region of interest" description="Disordered" evidence="1">
    <location>
        <begin position="1"/>
        <end position="37"/>
    </location>
</feature>
<evidence type="ECO:0000313" key="3">
    <source>
        <dbReference type="Proteomes" id="UP000469545"/>
    </source>
</evidence>
<feature type="non-terminal residue" evidence="2">
    <location>
        <position position="136"/>
    </location>
</feature>
<name>A0A6N9UVB3_9ACTN</name>